<dbReference type="AlphaFoldDB" id="A0A8J5WES0"/>
<dbReference type="GO" id="GO:0006152">
    <property type="term" value="P:purine nucleoside catabolic process"/>
    <property type="evidence" value="ECO:0007669"/>
    <property type="project" value="TreeGrafter"/>
</dbReference>
<dbReference type="OrthoDB" id="985568at2759"/>
<sequence>MIGEKSGAHQYKLQGSVVEGGVMDGSATLTVFDPYVDADMKKLEQSDSKYARYLCKILGLYFNYHKDAYFTKGVYLHDPATIVAAVNPSLMTYTEGVVRVQTVGITRGLTVFDNTKKRYGEITAWSHKPTVKVAVTVDAPAVVEMIMQRLMMND</sequence>
<dbReference type="EMBL" id="JAAALK010000082">
    <property type="protein sequence ID" value="KAG8088461.1"/>
    <property type="molecule type" value="Genomic_DNA"/>
</dbReference>
<comment type="caution">
    <text evidence="2">The sequence shown here is derived from an EMBL/GenBank/DDBJ whole genome shotgun (WGS) entry which is preliminary data.</text>
</comment>
<dbReference type="PANTHER" id="PTHR12304">
    <property type="entry name" value="INOSINE-URIDINE PREFERRING NUCLEOSIDE HYDROLASE"/>
    <property type="match status" value="1"/>
</dbReference>
<dbReference type="GO" id="GO:0008477">
    <property type="term" value="F:purine nucleosidase activity"/>
    <property type="evidence" value="ECO:0007669"/>
    <property type="project" value="TreeGrafter"/>
</dbReference>
<dbReference type="InterPro" id="IPR001910">
    <property type="entry name" value="Inosine/uridine_hydrolase_dom"/>
</dbReference>
<evidence type="ECO:0000313" key="3">
    <source>
        <dbReference type="Proteomes" id="UP000729402"/>
    </source>
</evidence>
<dbReference type="Proteomes" id="UP000729402">
    <property type="component" value="Unassembled WGS sequence"/>
</dbReference>
<dbReference type="Pfam" id="PF01156">
    <property type="entry name" value="IU_nuc_hydro"/>
    <property type="match status" value="1"/>
</dbReference>
<evidence type="ECO:0000259" key="1">
    <source>
        <dbReference type="Pfam" id="PF01156"/>
    </source>
</evidence>
<reference evidence="2" key="2">
    <citation type="submission" date="2021-02" db="EMBL/GenBank/DDBJ databases">
        <authorList>
            <person name="Kimball J.A."/>
            <person name="Haas M.W."/>
            <person name="Macchietto M."/>
            <person name="Kono T."/>
            <person name="Duquette J."/>
            <person name="Shao M."/>
        </authorList>
    </citation>
    <scope>NUCLEOTIDE SEQUENCE</scope>
    <source>
        <tissue evidence="2">Fresh leaf tissue</tissue>
    </source>
</reference>
<organism evidence="2 3">
    <name type="scientific">Zizania palustris</name>
    <name type="common">Northern wild rice</name>
    <dbReference type="NCBI Taxonomy" id="103762"/>
    <lineage>
        <taxon>Eukaryota</taxon>
        <taxon>Viridiplantae</taxon>
        <taxon>Streptophyta</taxon>
        <taxon>Embryophyta</taxon>
        <taxon>Tracheophyta</taxon>
        <taxon>Spermatophyta</taxon>
        <taxon>Magnoliopsida</taxon>
        <taxon>Liliopsida</taxon>
        <taxon>Poales</taxon>
        <taxon>Poaceae</taxon>
        <taxon>BOP clade</taxon>
        <taxon>Oryzoideae</taxon>
        <taxon>Oryzeae</taxon>
        <taxon>Zizaniinae</taxon>
        <taxon>Zizania</taxon>
    </lineage>
</organism>
<dbReference type="GO" id="GO:0005829">
    <property type="term" value="C:cytosol"/>
    <property type="evidence" value="ECO:0007669"/>
    <property type="project" value="TreeGrafter"/>
</dbReference>
<reference evidence="2" key="1">
    <citation type="journal article" date="2021" name="bioRxiv">
        <title>Whole Genome Assembly and Annotation of Northern Wild Rice, Zizania palustris L., Supports a Whole Genome Duplication in the Zizania Genus.</title>
        <authorList>
            <person name="Haas M."/>
            <person name="Kono T."/>
            <person name="Macchietto M."/>
            <person name="Millas R."/>
            <person name="McGilp L."/>
            <person name="Shao M."/>
            <person name="Duquette J."/>
            <person name="Hirsch C.N."/>
            <person name="Kimball J."/>
        </authorList>
    </citation>
    <scope>NUCLEOTIDE SEQUENCE</scope>
    <source>
        <tissue evidence="2">Fresh leaf tissue</tissue>
    </source>
</reference>
<accession>A0A8J5WES0</accession>
<evidence type="ECO:0000313" key="2">
    <source>
        <dbReference type="EMBL" id="KAG8088461.1"/>
    </source>
</evidence>
<name>A0A8J5WES0_ZIZPA</name>
<feature type="domain" description="Inosine/uridine-preferring nucleoside hydrolase" evidence="1">
    <location>
        <begin position="37"/>
        <end position="143"/>
    </location>
</feature>
<gene>
    <name evidence="2" type="ORF">GUJ93_ZPchr0010g7244</name>
</gene>
<proteinExistence type="predicted"/>
<dbReference type="InterPro" id="IPR023186">
    <property type="entry name" value="IUNH"/>
</dbReference>
<protein>
    <recommendedName>
        <fullName evidence="1">Inosine/uridine-preferring nucleoside hydrolase domain-containing protein</fullName>
    </recommendedName>
</protein>
<keyword evidence="3" id="KW-1185">Reference proteome</keyword>
<dbReference type="PANTHER" id="PTHR12304:SF4">
    <property type="entry name" value="URIDINE NUCLEOSIDASE"/>
    <property type="match status" value="1"/>
</dbReference>